<feature type="domain" description="HTH cro/C1-type" evidence="1">
    <location>
        <begin position="11"/>
        <end position="69"/>
    </location>
</feature>
<dbReference type="AlphaFoldDB" id="A0A2T1K465"/>
<dbReference type="EMBL" id="PXNP01000109">
    <property type="protein sequence ID" value="PSF04887.1"/>
    <property type="molecule type" value="Genomic_DNA"/>
</dbReference>
<sequence length="137" mass="15690">MRYLQSFNRRLRYLREQAQLSVSDVAEICGVQEAQVHSWEAVDARKRGYPGISELLDFCLKTETPLEQLLDMDDGAGGQLDLPGLAFSNSDDLTTALAELEQTIGRFQPNDQEQELLRRFRKTTDENRRMIIQLLGD</sequence>
<dbReference type="RefSeq" id="WP_106765274.1">
    <property type="nucleotide sequence ID" value="NZ_PXNP01000109.1"/>
</dbReference>
<keyword evidence="3" id="KW-1185">Reference proteome</keyword>
<dbReference type="OrthoDB" id="6371032at2"/>
<dbReference type="CDD" id="cd00093">
    <property type="entry name" value="HTH_XRE"/>
    <property type="match status" value="1"/>
</dbReference>
<evidence type="ECO:0000259" key="1">
    <source>
        <dbReference type="PROSITE" id="PS50943"/>
    </source>
</evidence>
<gene>
    <name evidence="2" type="ORF">C7H09_17855</name>
</gene>
<organism evidence="2 3">
    <name type="scientific">Marinobacter fuscus</name>
    <dbReference type="NCBI Taxonomy" id="2109942"/>
    <lineage>
        <taxon>Bacteria</taxon>
        <taxon>Pseudomonadati</taxon>
        <taxon>Pseudomonadota</taxon>
        <taxon>Gammaproteobacteria</taxon>
        <taxon>Pseudomonadales</taxon>
        <taxon>Marinobacteraceae</taxon>
        <taxon>Marinobacter</taxon>
    </lineage>
</organism>
<protein>
    <submittedName>
        <fullName evidence="2">Transcriptional regulator</fullName>
    </submittedName>
</protein>
<dbReference type="InterPro" id="IPR001387">
    <property type="entry name" value="Cro/C1-type_HTH"/>
</dbReference>
<evidence type="ECO:0000313" key="2">
    <source>
        <dbReference type="EMBL" id="PSF04887.1"/>
    </source>
</evidence>
<dbReference type="SUPFAM" id="SSF47413">
    <property type="entry name" value="lambda repressor-like DNA-binding domains"/>
    <property type="match status" value="1"/>
</dbReference>
<dbReference type="PROSITE" id="PS50943">
    <property type="entry name" value="HTH_CROC1"/>
    <property type="match status" value="1"/>
</dbReference>
<dbReference type="InterPro" id="IPR010982">
    <property type="entry name" value="Lambda_DNA-bd_dom_sf"/>
</dbReference>
<evidence type="ECO:0000313" key="3">
    <source>
        <dbReference type="Proteomes" id="UP000239866"/>
    </source>
</evidence>
<dbReference type="GO" id="GO:0003677">
    <property type="term" value="F:DNA binding"/>
    <property type="evidence" value="ECO:0007669"/>
    <property type="project" value="InterPro"/>
</dbReference>
<dbReference type="Proteomes" id="UP000239866">
    <property type="component" value="Unassembled WGS sequence"/>
</dbReference>
<comment type="caution">
    <text evidence="2">The sequence shown here is derived from an EMBL/GenBank/DDBJ whole genome shotgun (WGS) entry which is preliminary data.</text>
</comment>
<dbReference type="SMART" id="SM00530">
    <property type="entry name" value="HTH_XRE"/>
    <property type="match status" value="1"/>
</dbReference>
<accession>A0A2T1K465</accession>
<proteinExistence type="predicted"/>
<dbReference type="Gene3D" id="1.10.260.40">
    <property type="entry name" value="lambda repressor-like DNA-binding domains"/>
    <property type="match status" value="1"/>
</dbReference>
<reference evidence="2 3" key="1">
    <citation type="submission" date="2018-03" db="EMBL/GenBank/DDBJ databases">
        <title>Marinobacter brunus sp. nov., a marine bacterium of Gamma-proteobacteria isolated from the surface seawater of the South China Sea.</title>
        <authorList>
            <person name="Cheng H."/>
            <person name="Wu Y.-H."/>
            <person name="Xamxidin M."/>
            <person name="Xu X.-W."/>
        </authorList>
    </citation>
    <scope>NUCLEOTIDE SEQUENCE [LARGE SCALE GENOMIC DNA]</scope>
    <source>
        <strain evidence="2 3">NH169-3</strain>
    </source>
</reference>
<name>A0A2T1K465_9GAMM</name>